<dbReference type="GO" id="GO:0016757">
    <property type="term" value="F:glycosyltransferase activity"/>
    <property type="evidence" value="ECO:0007669"/>
    <property type="project" value="InterPro"/>
</dbReference>
<dbReference type="PANTHER" id="PTHR46401">
    <property type="entry name" value="GLYCOSYLTRANSFERASE WBBK-RELATED"/>
    <property type="match status" value="1"/>
</dbReference>
<dbReference type="SUPFAM" id="SSF53756">
    <property type="entry name" value="UDP-Glycosyltransferase/glycogen phosphorylase"/>
    <property type="match status" value="1"/>
</dbReference>
<name>A0A831LUI5_9BACT</name>
<sequence length="364" mass="41974">MKIGIIGSRGIPNEYGGFEQFAGYLSAGLVKKGWDVWVYSPHHHSYQGREYNGINLIHCYDPEKKAGPAGHFIYDLNCILDSRKRGFDILLQLGYTTSAIWNRLIDKKSVLITNPDGLEWQRNKYNRLVKLFLRHSEKLALNKSHYIVADSKVIQQRLLKRYKNKTLFIPYGADLFSNPGEHQIRQLNLTPKKYYLLASRMQPDNHPEEIIRGVKNSGTDLPLVVVGNVNNKFAKKLYKKYNSPSIRFMGGIYNQELLNNLRYYSTLYFHGHSAGGTNPSLIEAMAASARICAHNNPFNKEVLGSEADYFLTEKEITQIIQKDQLPKVWQTRITNNLKKTETIYSKQTIIDQYDSLFRQIVHQK</sequence>
<dbReference type="EMBL" id="DSDK01000015">
    <property type="protein sequence ID" value="HDR50051.1"/>
    <property type="molecule type" value="Genomic_DNA"/>
</dbReference>
<comment type="caution">
    <text evidence="3">The sequence shown here is derived from an EMBL/GenBank/DDBJ whole genome shotgun (WGS) entry which is preliminary data.</text>
</comment>
<dbReference type="Pfam" id="PF00534">
    <property type="entry name" value="Glycos_transf_1"/>
    <property type="match status" value="1"/>
</dbReference>
<dbReference type="AlphaFoldDB" id="A0A831LUI5"/>
<dbReference type="InterPro" id="IPR015393">
    <property type="entry name" value="DUF1972"/>
</dbReference>
<gene>
    <name evidence="3" type="ORF">ENN90_00320</name>
</gene>
<accession>A0A831LUI5</accession>
<reference evidence="3" key="1">
    <citation type="journal article" date="2020" name="mSystems">
        <title>Genome- and Community-Level Interaction Insights into Carbon Utilization and Element Cycling Functions of Hydrothermarchaeota in Hydrothermal Sediment.</title>
        <authorList>
            <person name="Zhou Z."/>
            <person name="Liu Y."/>
            <person name="Xu W."/>
            <person name="Pan J."/>
            <person name="Luo Z.H."/>
            <person name="Li M."/>
        </authorList>
    </citation>
    <scope>NUCLEOTIDE SEQUENCE [LARGE SCALE GENOMIC DNA]</scope>
    <source>
        <strain evidence="3">SpSt-1217</strain>
    </source>
</reference>
<dbReference type="PANTHER" id="PTHR46401:SF8">
    <property type="entry name" value="BLL6006 PROTEIN"/>
    <property type="match status" value="1"/>
</dbReference>
<evidence type="ECO:0000313" key="3">
    <source>
        <dbReference type="EMBL" id="HDR50051.1"/>
    </source>
</evidence>
<feature type="domain" description="Glycosyl transferase family 1" evidence="1">
    <location>
        <begin position="185"/>
        <end position="315"/>
    </location>
</feature>
<dbReference type="InterPro" id="IPR001296">
    <property type="entry name" value="Glyco_trans_1"/>
</dbReference>
<protein>
    <submittedName>
        <fullName evidence="3">DUF1972 domain-containing protein</fullName>
    </submittedName>
</protein>
<evidence type="ECO:0000259" key="2">
    <source>
        <dbReference type="Pfam" id="PF09314"/>
    </source>
</evidence>
<dbReference type="Gene3D" id="3.40.50.2000">
    <property type="entry name" value="Glycogen Phosphorylase B"/>
    <property type="match status" value="2"/>
</dbReference>
<dbReference type="Proteomes" id="UP000886047">
    <property type="component" value="Unassembled WGS sequence"/>
</dbReference>
<proteinExistence type="predicted"/>
<organism evidence="3">
    <name type="scientific">Mariniphaga anaerophila</name>
    <dbReference type="NCBI Taxonomy" id="1484053"/>
    <lineage>
        <taxon>Bacteria</taxon>
        <taxon>Pseudomonadati</taxon>
        <taxon>Bacteroidota</taxon>
        <taxon>Bacteroidia</taxon>
        <taxon>Marinilabiliales</taxon>
        <taxon>Prolixibacteraceae</taxon>
        <taxon>Mariniphaga</taxon>
    </lineage>
</organism>
<dbReference type="Pfam" id="PF09314">
    <property type="entry name" value="DUF1972"/>
    <property type="match status" value="1"/>
</dbReference>
<evidence type="ECO:0000259" key="1">
    <source>
        <dbReference type="Pfam" id="PF00534"/>
    </source>
</evidence>
<feature type="domain" description="DUF1972" evidence="2">
    <location>
        <begin position="3"/>
        <end position="174"/>
    </location>
</feature>